<dbReference type="AlphaFoldDB" id="A0A8E2ENR6"/>
<sequence length="136" mass="15164">MDVRGAFNAVNPKTLRNEMKKLGLLDNVTAWTYNMTQDRRATPVRGEDKGDKSLDLSYGVPQGSPFSLLVFAMALASTIRTSKDRYAYADDLAAVGLAKTPMEAARIVQENAEDMVRDLKRKALEVEPAKHKFIIF</sequence>
<evidence type="ECO:0000259" key="1">
    <source>
        <dbReference type="Pfam" id="PF00078"/>
    </source>
</evidence>
<dbReference type="InterPro" id="IPR000477">
    <property type="entry name" value="RT_dom"/>
</dbReference>
<dbReference type="Pfam" id="PF00078">
    <property type="entry name" value="RVT_1"/>
    <property type="match status" value="1"/>
</dbReference>
<gene>
    <name evidence="2" type="ORF">AOQ84DRAFT_274889</name>
</gene>
<reference evidence="2 3" key="1">
    <citation type="journal article" date="2016" name="Nat. Commun.">
        <title>Ectomycorrhizal ecology is imprinted in the genome of the dominant symbiotic fungus Cenococcum geophilum.</title>
        <authorList>
            <consortium name="DOE Joint Genome Institute"/>
            <person name="Peter M."/>
            <person name="Kohler A."/>
            <person name="Ohm R.A."/>
            <person name="Kuo A."/>
            <person name="Krutzmann J."/>
            <person name="Morin E."/>
            <person name="Arend M."/>
            <person name="Barry K.W."/>
            <person name="Binder M."/>
            <person name="Choi C."/>
            <person name="Clum A."/>
            <person name="Copeland A."/>
            <person name="Grisel N."/>
            <person name="Haridas S."/>
            <person name="Kipfer T."/>
            <person name="LaButti K."/>
            <person name="Lindquist E."/>
            <person name="Lipzen A."/>
            <person name="Maire R."/>
            <person name="Meier B."/>
            <person name="Mihaltcheva S."/>
            <person name="Molinier V."/>
            <person name="Murat C."/>
            <person name="Poggeler S."/>
            <person name="Quandt C.A."/>
            <person name="Sperisen C."/>
            <person name="Tritt A."/>
            <person name="Tisserant E."/>
            <person name="Crous P.W."/>
            <person name="Henrissat B."/>
            <person name="Nehls U."/>
            <person name="Egli S."/>
            <person name="Spatafora J.W."/>
            <person name="Grigoriev I.V."/>
            <person name="Martin F.M."/>
        </authorList>
    </citation>
    <scope>NUCLEOTIDE SEQUENCE [LARGE SCALE GENOMIC DNA]</scope>
    <source>
        <strain evidence="2 3">CBS 207.34</strain>
    </source>
</reference>
<evidence type="ECO:0000313" key="3">
    <source>
        <dbReference type="Proteomes" id="UP000250140"/>
    </source>
</evidence>
<evidence type="ECO:0000313" key="2">
    <source>
        <dbReference type="EMBL" id="OCL02122.1"/>
    </source>
</evidence>
<feature type="non-terminal residue" evidence="2">
    <location>
        <position position="136"/>
    </location>
</feature>
<accession>A0A8E2ENR6</accession>
<dbReference type="PANTHER" id="PTHR33481">
    <property type="entry name" value="REVERSE TRANSCRIPTASE"/>
    <property type="match status" value="1"/>
</dbReference>
<organism evidence="2 3">
    <name type="scientific">Glonium stellatum</name>
    <dbReference type="NCBI Taxonomy" id="574774"/>
    <lineage>
        <taxon>Eukaryota</taxon>
        <taxon>Fungi</taxon>
        <taxon>Dikarya</taxon>
        <taxon>Ascomycota</taxon>
        <taxon>Pezizomycotina</taxon>
        <taxon>Dothideomycetes</taxon>
        <taxon>Pleosporomycetidae</taxon>
        <taxon>Gloniales</taxon>
        <taxon>Gloniaceae</taxon>
        <taxon>Glonium</taxon>
    </lineage>
</organism>
<proteinExistence type="predicted"/>
<feature type="domain" description="Reverse transcriptase" evidence="1">
    <location>
        <begin position="1"/>
        <end position="134"/>
    </location>
</feature>
<dbReference type="Proteomes" id="UP000250140">
    <property type="component" value="Unassembled WGS sequence"/>
</dbReference>
<dbReference type="EMBL" id="KV751001">
    <property type="protein sequence ID" value="OCL02122.1"/>
    <property type="molecule type" value="Genomic_DNA"/>
</dbReference>
<keyword evidence="3" id="KW-1185">Reference proteome</keyword>
<dbReference type="OrthoDB" id="3044497at2759"/>
<dbReference type="PANTHER" id="PTHR33481:SF1">
    <property type="entry name" value="ENDONUCLEASE_EXONUCLEASE_PHOSPHATASE DOMAIN-CONTAINING PROTEIN-RELATED"/>
    <property type="match status" value="1"/>
</dbReference>
<name>A0A8E2ENR6_9PEZI</name>
<protein>
    <recommendedName>
        <fullName evidence="1">Reverse transcriptase domain-containing protein</fullName>
    </recommendedName>
</protein>